<evidence type="ECO:0000259" key="1">
    <source>
        <dbReference type="PROSITE" id="PS50011"/>
    </source>
</evidence>
<accession>A0A1E3KZ56</accession>
<evidence type="ECO:0000313" key="3">
    <source>
        <dbReference type="Proteomes" id="UP000094578"/>
    </source>
</evidence>
<dbReference type="EC" id="2.7.11.1" evidence="2"/>
<dbReference type="RefSeq" id="WP_069329362.1">
    <property type="nucleotide sequence ID" value="NZ_MDER01000084.1"/>
</dbReference>
<comment type="caution">
    <text evidence="2">The sequence shown here is derived from an EMBL/GenBank/DDBJ whole genome shotgun (WGS) entry which is preliminary data.</text>
</comment>
<organism evidence="2 3">
    <name type="scientific">Paenibacillus nuruki</name>
    <dbReference type="NCBI Taxonomy" id="1886670"/>
    <lineage>
        <taxon>Bacteria</taxon>
        <taxon>Bacillati</taxon>
        <taxon>Bacillota</taxon>
        <taxon>Bacilli</taxon>
        <taxon>Bacillales</taxon>
        <taxon>Paenibacillaceae</taxon>
        <taxon>Paenibacillus</taxon>
    </lineage>
</organism>
<reference evidence="2 3" key="1">
    <citation type="submission" date="2016-08" db="EMBL/GenBank/DDBJ databases">
        <title>Genome sequencing of Paenibacillus sp. TI45-13ar, isolated from Korean traditional nuruk.</title>
        <authorList>
            <person name="Kim S.-J."/>
        </authorList>
    </citation>
    <scope>NUCLEOTIDE SEQUENCE [LARGE SCALE GENOMIC DNA]</scope>
    <source>
        <strain evidence="2 3">TI45-13ar</strain>
    </source>
</reference>
<keyword evidence="2" id="KW-0723">Serine/threonine-protein kinase</keyword>
<dbReference type="SUPFAM" id="SSF56112">
    <property type="entry name" value="Protein kinase-like (PK-like)"/>
    <property type="match status" value="1"/>
</dbReference>
<dbReference type="EMBL" id="MDER01000084">
    <property type="protein sequence ID" value="ODP26621.1"/>
    <property type="molecule type" value="Genomic_DNA"/>
</dbReference>
<dbReference type="GO" id="GO:0004674">
    <property type="term" value="F:protein serine/threonine kinase activity"/>
    <property type="evidence" value="ECO:0007669"/>
    <property type="project" value="UniProtKB-KW"/>
</dbReference>
<dbReference type="InterPro" id="IPR011009">
    <property type="entry name" value="Kinase-like_dom_sf"/>
</dbReference>
<dbReference type="Gene3D" id="3.30.200.20">
    <property type="entry name" value="Phosphorylase Kinase, domain 1"/>
    <property type="match status" value="1"/>
</dbReference>
<dbReference type="InterPro" id="IPR000719">
    <property type="entry name" value="Prot_kinase_dom"/>
</dbReference>
<dbReference type="SMART" id="SM00220">
    <property type="entry name" value="S_TKc"/>
    <property type="match status" value="1"/>
</dbReference>
<sequence length="440" mass="51750">MNTNNKYDPYEVKDFKYASGGNANVFLAEDKMGKKYALKTIKINSAKDAKKVKRFLNEIKVVENYQNKIKGIIPIRYKFIPEKISRDFIYTKDLNGTELWYVMDLAEPIFQKLKNWDDLKVIIDCVISLAETLEELHSHKIVHRDIKPSNLYYYEDNWAFGDFGLVSYPDSEDHKLTAKNERVGNYATIAPEMRRAGQIEDARPADVWSLAKTLWMLITKEEADGFEGSYNRTDKRLSISSYCERMPTGSLHSILEKATSYNPEDRLNIREFLDLLKKYKEELVHRQKLLTFEELKKLEEASEDGRHFRNTANSIIDTREIIELHSSQVSQEFKFEEDPEEMNILKYIKRQLEYSFTKKYYISPILKHFRNESFPAIRIFVEYTEAESKFVTALVGMDKEIHSFNTDHILNYYDKNGKIDYNLVDQFIEELDSVSMNAIY</sequence>
<name>A0A1E3KZ56_9BACL</name>
<dbReference type="Gene3D" id="1.10.510.10">
    <property type="entry name" value="Transferase(Phosphotransferase) domain 1"/>
    <property type="match status" value="1"/>
</dbReference>
<dbReference type="GO" id="GO:0005524">
    <property type="term" value="F:ATP binding"/>
    <property type="evidence" value="ECO:0007669"/>
    <property type="project" value="InterPro"/>
</dbReference>
<dbReference type="PANTHER" id="PTHR44167">
    <property type="entry name" value="OVARIAN-SPECIFIC SERINE/THREONINE-PROTEIN KINASE LOK-RELATED"/>
    <property type="match status" value="1"/>
</dbReference>
<gene>
    <name evidence="2" type="ORF">PTI45_04026</name>
</gene>
<protein>
    <submittedName>
        <fullName evidence="2">Non-specific serine/threonine protein kinase</fullName>
        <ecNumber evidence="2">2.7.11.1</ecNumber>
    </submittedName>
</protein>
<keyword evidence="2" id="KW-0808">Transferase</keyword>
<dbReference type="PROSITE" id="PS00108">
    <property type="entry name" value="PROTEIN_KINASE_ST"/>
    <property type="match status" value="1"/>
</dbReference>
<dbReference type="Proteomes" id="UP000094578">
    <property type="component" value="Unassembled WGS sequence"/>
</dbReference>
<dbReference type="AlphaFoldDB" id="A0A1E3KZ56"/>
<keyword evidence="3" id="KW-1185">Reference proteome</keyword>
<feature type="domain" description="Protein kinase" evidence="1">
    <location>
        <begin position="11"/>
        <end position="284"/>
    </location>
</feature>
<dbReference type="PROSITE" id="PS50011">
    <property type="entry name" value="PROTEIN_KINASE_DOM"/>
    <property type="match status" value="1"/>
</dbReference>
<dbReference type="GO" id="GO:0005737">
    <property type="term" value="C:cytoplasm"/>
    <property type="evidence" value="ECO:0007669"/>
    <property type="project" value="TreeGrafter"/>
</dbReference>
<proteinExistence type="predicted"/>
<dbReference type="Pfam" id="PF00069">
    <property type="entry name" value="Pkinase"/>
    <property type="match status" value="1"/>
</dbReference>
<dbReference type="STRING" id="1886670.PTI45_04026"/>
<keyword evidence="2" id="KW-0418">Kinase</keyword>
<dbReference type="PANTHER" id="PTHR44167:SF24">
    <property type="entry name" value="SERINE_THREONINE-PROTEIN KINASE CHK2"/>
    <property type="match status" value="1"/>
</dbReference>
<evidence type="ECO:0000313" key="2">
    <source>
        <dbReference type="EMBL" id="ODP26621.1"/>
    </source>
</evidence>
<dbReference type="InterPro" id="IPR008271">
    <property type="entry name" value="Ser/Thr_kinase_AS"/>
</dbReference>